<organism evidence="12 13">
    <name type="scientific">Eubacterium plexicaudatum ASF492</name>
    <dbReference type="NCBI Taxonomy" id="1235802"/>
    <lineage>
        <taxon>Bacteria</taxon>
        <taxon>Bacillati</taxon>
        <taxon>Bacillota</taxon>
        <taxon>Clostridia</taxon>
        <taxon>Eubacteriales</taxon>
        <taxon>Eubacteriaceae</taxon>
        <taxon>Eubacterium</taxon>
    </lineage>
</organism>
<dbReference type="InterPro" id="IPR013785">
    <property type="entry name" value="Aldolase_TIM"/>
</dbReference>
<keyword evidence="4" id="KW-0963">Cytoplasm</keyword>
<evidence type="ECO:0000256" key="6">
    <source>
        <dbReference type="ARBA" id="ARBA00022679"/>
    </source>
</evidence>
<evidence type="ECO:0000256" key="4">
    <source>
        <dbReference type="ARBA" id="ARBA00022490"/>
    </source>
</evidence>
<dbReference type="SUPFAM" id="SSF102114">
    <property type="entry name" value="Radical SAM enzymes"/>
    <property type="match status" value="1"/>
</dbReference>
<protein>
    <recommendedName>
        <fullName evidence="11">Radical SAM core domain-containing protein</fullName>
    </recommendedName>
</protein>
<dbReference type="AlphaFoldDB" id="N2AL08"/>
<dbReference type="EMBL" id="AQFT01000091">
    <property type="protein sequence ID" value="EMZ25084.1"/>
    <property type="molecule type" value="Genomic_DNA"/>
</dbReference>
<dbReference type="GO" id="GO:0005737">
    <property type="term" value="C:cytoplasm"/>
    <property type="evidence" value="ECO:0007669"/>
    <property type="project" value="UniProtKB-SubCell"/>
</dbReference>
<keyword evidence="3" id="KW-0004">4Fe-4S</keyword>
<keyword evidence="13" id="KW-1185">Reference proteome</keyword>
<evidence type="ECO:0000256" key="7">
    <source>
        <dbReference type="ARBA" id="ARBA00022691"/>
    </source>
</evidence>
<dbReference type="PATRIC" id="fig|1235802.3.peg.3142"/>
<evidence type="ECO:0000256" key="3">
    <source>
        <dbReference type="ARBA" id="ARBA00022485"/>
    </source>
</evidence>
<keyword evidence="8" id="KW-0479">Metal-binding</keyword>
<dbReference type="Proteomes" id="UP000012589">
    <property type="component" value="Unassembled WGS sequence"/>
</dbReference>
<dbReference type="Gene3D" id="3.20.20.70">
    <property type="entry name" value="Aldolase class I"/>
    <property type="match status" value="1"/>
</dbReference>
<proteinExistence type="predicted"/>
<gene>
    <name evidence="12" type="ORF">C823_02974</name>
</gene>
<dbReference type="Pfam" id="PF04055">
    <property type="entry name" value="Radical_SAM"/>
    <property type="match status" value="1"/>
</dbReference>
<evidence type="ECO:0000313" key="12">
    <source>
        <dbReference type="EMBL" id="EMZ25084.1"/>
    </source>
</evidence>
<dbReference type="GO" id="GO:0030488">
    <property type="term" value="P:tRNA methylation"/>
    <property type="evidence" value="ECO:0007669"/>
    <property type="project" value="TreeGrafter"/>
</dbReference>
<dbReference type="GO" id="GO:0008173">
    <property type="term" value="F:RNA methyltransferase activity"/>
    <property type="evidence" value="ECO:0007669"/>
    <property type="project" value="InterPro"/>
</dbReference>
<evidence type="ECO:0000256" key="1">
    <source>
        <dbReference type="ARBA" id="ARBA00001966"/>
    </source>
</evidence>
<dbReference type="eggNOG" id="COG0820">
    <property type="taxonomic scope" value="Bacteria"/>
</dbReference>
<dbReference type="GO" id="GO:0046872">
    <property type="term" value="F:metal ion binding"/>
    <property type="evidence" value="ECO:0007669"/>
    <property type="project" value="UniProtKB-KW"/>
</dbReference>
<comment type="cofactor">
    <cofactor evidence="1">
        <name>[4Fe-4S] cluster</name>
        <dbReference type="ChEBI" id="CHEBI:49883"/>
    </cofactor>
</comment>
<dbReference type="InterPro" id="IPR004383">
    <property type="entry name" value="rRNA_lsu_MTrfase_RlmN/Cfr"/>
</dbReference>
<keyword evidence="10" id="KW-0411">Iron-sulfur</keyword>
<dbReference type="PANTHER" id="PTHR30544">
    <property type="entry name" value="23S RRNA METHYLTRANSFERASE"/>
    <property type="match status" value="1"/>
</dbReference>
<dbReference type="PIRSF" id="PIRSF006004">
    <property type="entry name" value="CHP00048"/>
    <property type="match status" value="1"/>
</dbReference>
<dbReference type="SFLD" id="SFLDS00029">
    <property type="entry name" value="Radical_SAM"/>
    <property type="match status" value="1"/>
</dbReference>
<name>N2AL08_9FIRM</name>
<evidence type="ECO:0000256" key="5">
    <source>
        <dbReference type="ARBA" id="ARBA00022603"/>
    </source>
</evidence>
<evidence type="ECO:0000313" key="13">
    <source>
        <dbReference type="Proteomes" id="UP000012589"/>
    </source>
</evidence>
<evidence type="ECO:0000256" key="9">
    <source>
        <dbReference type="ARBA" id="ARBA00023004"/>
    </source>
</evidence>
<keyword evidence="6" id="KW-0808">Transferase</keyword>
<dbReference type="InterPro" id="IPR058240">
    <property type="entry name" value="rSAM_sf"/>
</dbReference>
<sequence>MITLYNQYSVSNNYVGSDWNYEKTTKYIFKIDCEYIEAGYFIHYLKDTTDMREKKQVIELPSSYGCMMKCGFCASSQISHIRSLTAEEIYDIFLYIYNHNHLQNKTNILVSMMGIGDLYFTINNVEKVLKKINNKNKNIIFSISSCCWTQTMLKKVEILNTVIQFRTIQITYITHHLQKIQNIIQYYKIITYNADSIIQMIYHSTIPYFKINYILIEGINDSDEDFLTFITKFKDVKDKITVRISKINPTRASIKNGLTGSSIDRMEEFEKLLSRAGYKTYLFYSCNDDNMNCGQLVTEKLIQ</sequence>
<accession>N2AL08</accession>
<keyword evidence="5" id="KW-0489">Methyltransferase</keyword>
<dbReference type="GO" id="GO:0051539">
    <property type="term" value="F:4 iron, 4 sulfur cluster binding"/>
    <property type="evidence" value="ECO:0007669"/>
    <property type="project" value="UniProtKB-KW"/>
</dbReference>
<evidence type="ECO:0000256" key="2">
    <source>
        <dbReference type="ARBA" id="ARBA00004496"/>
    </source>
</evidence>
<evidence type="ECO:0000256" key="10">
    <source>
        <dbReference type="ARBA" id="ARBA00023014"/>
    </source>
</evidence>
<comment type="caution">
    <text evidence="12">The sequence shown here is derived from an EMBL/GenBank/DDBJ whole genome shotgun (WGS) entry which is preliminary data.</text>
</comment>
<evidence type="ECO:0000259" key="11">
    <source>
        <dbReference type="PROSITE" id="PS51918"/>
    </source>
</evidence>
<comment type="subcellular location">
    <subcellularLocation>
        <location evidence="2">Cytoplasm</location>
    </subcellularLocation>
</comment>
<keyword evidence="9" id="KW-0408">Iron</keyword>
<dbReference type="InterPro" id="IPR007197">
    <property type="entry name" value="rSAM"/>
</dbReference>
<dbReference type="HOGENOM" id="CLU_917487_0_0_9"/>
<dbReference type="PANTHER" id="PTHR30544:SF5">
    <property type="entry name" value="RADICAL SAM CORE DOMAIN-CONTAINING PROTEIN"/>
    <property type="match status" value="1"/>
</dbReference>
<keyword evidence="7" id="KW-0949">S-adenosyl-L-methionine</keyword>
<dbReference type="OrthoDB" id="9793973at2"/>
<dbReference type="GO" id="GO:0070475">
    <property type="term" value="P:rRNA base methylation"/>
    <property type="evidence" value="ECO:0007669"/>
    <property type="project" value="TreeGrafter"/>
</dbReference>
<feature type="domain" description="Radical SAM core" evidence="11">
    <location>
        <begin position="52"/>
        <end position="282"/>
    </location>
</feature>
<reference evidence="12 13" key="1">
    <citation type="journal article" date="2014" name="Genome Announc.">
        <title>Draft genome sequences of the altered schaedler flora, a defined bacterial community from gnotobiotic mice.</title>
        <authorList>
            <person name="Wannemuehler M.J."/>
            <person name="Overstreet A.M."/>
            <person name="Ward D.V."/>
            <person name="Phillips G.J."/>
        </authorList>
    </citation>
    <scope>NUCLEOTIDE SEQUENCE [LARGE SCALE GENOMIC DNA]</scope>
    <source>
        <strain evidence="12 13">ASF492</strain>
    </source>
</reference>
<dbReference type="STRING" id="1235802.C823_02974"/>
<evidence type="ECO:0000256" key="8">
    <source>
        <dbReference type="ARBA" id="ARBA00022723"/>
    </source>
</evidence>
<dbReference type="InterPro" id="IPR040072">
    <property type="entry name" value="Methyltransferase_A"/>
</dbReference>
<dbReference type="PROSITE" id="PS51918">
    <property type="entry name" value="RADICAL_SAM"/>
    <property type="match status" value="1"/>
</dbReference>